<protein>
    <recommendedName>
        <fullName evidence="2">Reverse transcriptase domain-containing protein</fullName>
    </recommendedName>
</protein>
<evidence type="ECO:0000259" key="2">
    <source>
        <dbReference type="Pfam" id="PF00078"/>
    </source>
</evidence>
<proteinExistence type="predicted"/>
<accession>A0ABD1KVL4</accession>
<dbReference type="PANTHER" id="PTHR33332">
    <property type="entry name" value="REVERSE TRANSCRIPTASE DOMAIN-CONTAINING PROTEIN"/>
    <property type="match status" value="1"/>
</dbReference>
<feature type="compositionally biased region" description="Polar residues" evidence="1">
    <location>
        <begin position="355"/>
        <end position="366"/>
    </location>
</feature>
<organism evidence="3 4">
    <name type="scientific">Coilia grayii</name>
    <name type="common">Gray's grenadier anchovy</name>
    <dbReference type="NCBI Taxonomy" id="363190"/>
    <lineage>
        <taxon>Eukaryota</taxon>
        <taxon>Metazoa</taxon>
        <taxon>Chordata</taxon>
        <taxon>Craniata</taxon>
        <taxon>Vertebrata</taxon>
        <taxon>Euteleostomi</taxon>
        <taxon>Actinopterygii</taxon>
        <taxon>Neopterygii</taxon>
        <taxon>Teleostei</taxon>
        <taxon>Clupei</taxon>
        <taxon>Clupeiformes</taxon>
        <taxon>Clupeoidei</taxon>
        <taxon>Engraulidae</taxon>
        <taxon>Coilinae</taxon>
        <taxon>Coilia</taxon>
    </lineage>
</organism>
<sequence length="366" mass="40766">MERFQIPPPPKFDFTRPEEWPKWIKRFERFRIASGLELQAEENQSVVPELKCNLLGRPAIQALGLVARVDTVALGSTGRGKEQFPKIFKGLGKMEGQYKIELRADAKLFPISTPQPPEHYQKRMSRILERLDAVLCQMDNVLVYGDTQAQHDARLFGAGETAGGSAFNIIQPLLLRDKLLRMGVESGLVTWITDYLTERPQFVRLGDLTSQAVVSSIGAPQGTVLSPVLFTLYTTDFSYNSETCHMQKFSDDTAIGNSTRQRAAQLNKRHRAQQLTTLTPGDHVWVKDTKEKGTVISQANTPRSYVIDSPRGVLRHNRNHLIIAPVLPAEQIVSPEPDLPTDQPPSPARAEQGPAQLSSPVTQAVL</sequence>
<dbReference type="EMBL" id="JBHFQA010000001">
    <property type="protein sequence ID" value="KAL2103182.1"/>
    <property type="molecule type" value="Genomic_DNA"/>
</dbReference>
<name>A0ABD1KVL4_9TELE</name>
<reference evidence="3 4" key="1">
    <citation type="submission" date="2024-09" db="EMBL/GenBank/DDBJ databases">
        <title>A chromosome-level genome assembly of Gray's grenadier anchovy, Coilia grayii.</title>
        <authorList>
            <person name="Fu Z."/>
        </authorList>
    </citation>
    <scope>NUCLEOTIDE SEQUENCE [LARGE SCALE GENOMIC DNA]</scope>
    <source>
        <strain evidence="3">G4</strain>
        <tissue evidence="3">Muscle</tissue>
    </source>
</reference>
<comment type="caution">
    <text evidence="3">The sequence shown here is derived from an EMBL/GenBank/DDBJ whole genome shotgun (WGS) entry which is preliminary data.</text>
</comment>
<evidence type="ECO:0000313" key="4">
    <source>
        <dbReference type="Proteomes" id="UP001591681"/>
    </source>
</evidence>
<keyword evidence="4" id="KW-1185">Reference proteome</keyword>
<dbReference type="Pfam" id="PF00078">
    <property type="entry name" value="RVT_1"/>
    <property type="match status" value="1"/>
</dbReference>
<evidence type="ECO:0000313" key="3">
    <source>
        <dbReference type="EMBL" id="KAL2103182.1"/>
    </source>
</evidence>
<evidence type="ECO:0000256" key="1">
    <source>
        <dbReference type="SAM" id="MobiDB-lite"/>
    </source>
</evidence>
<dbReference type="AlphaFoldDB" id="A0ABD1KVL4"/>
<gene>
    <name evidence="3" type="ORF">ACEWY4_000050</name>
</gene>
<dbReference type="Proteomes" id="UP001591681">
    <property type="component" value="Unassembled WGS sequence"/>
</dbReference>
<feature type="region of interest" description="Disordered" evidence="1">
    <location>
        <begin position="333"/>
        <end position="366"/>
    </location>
</feature>
<dbReference type="InterPro" id="IPR000477">
    <property type="entry name" value="RT_dom"/>
</dbReference>
<feature type="domain" description="Reverse transcriptase" evidence="2">
    <location>
        <begin position="165"/>
        <end position="265"/>
    </location>
</feature>